<name>A0A161JKB3_9HYPH</name>
<evidence type="ECO:0000313" key="2">
    <source>
        <dbReference type="Proteomes" id="UP000218288"/>
    </source>
</evidence>
<sequence>MLAADPDQPRIRALRRAIADRIEADIALLDALMPDCDLEDGHDTEGLTDDNGIGDMDGLNEQFAGTRYAIGGRYA</sequence>
<reference evidence="1 2" key="1">
    <citation type="journal article" date="2016" name="Genome Announc.">
        <title>Complete Genome Sequence of Methylobacterium populi P-1M, Isolated from Pink-Pigmented Household Biofilm.</title>
        <authorList>
            <person name="Morohoshi T."/>
            <person name="Ikeda T."/>
        </authorList>
    </citation>
    <scope>NUCLEOTIDE SEQUENCE [LARGE SCALE GENOMIC DNA]</scope>
    <source>
        <strain evidence="1 2">P-1M</strain>
    </source>
</reference>
<dbReference type="EMBL" id="AP014809">
    <property type="protein sequence ID" value="BAU89388.1"/>
    <property type="molecule type" value="Genomic_DNA"/>
</dbReference>
<accession>A0A161JKB3</accession>
<dbReference type="AlphaFoldDB" id="A0A161JKB3"/>
<gene>
    <name evidence="1" type="ORF">MPPM_0783</name>
</gene>
<dbReference type="Proteomes" id="UP000218288">
    <property type="component" value="Chromosome"/>
</dbReference>
<evidence type="ECO:0000313" key="1">
    <source>
        <dbReference type="EMBL" id="BAU89388.1"/>
    </source>
</evidence>
<organism evidence="1 2">
    <name type="scientific">Methylorubrum populi</name>
    <dbReference type="NCBI Taxonomy" id="223967"/>
    <lineage>
        <taxon>Bacteria</taxon>
        <taxon>Pseudomonadati</taxon>
        <taxon>Pseudomonadota</taxon>
        <taxon>Alphaproteobacteria</taxon>
        <taxon>Hyphomicrobiales</taxon>
        <taxon>Methylobacteriaceae</taxon>
        <taxon>Methylorubrum</taxon>
    </lineage>
</organism>
<proteinExistence type="predicted"/>
<protein>
    <submittedName>
        <fullName evidence="1">Uncharacterized protein</fullName>
    </submittedName>
</protein>